<organism evidence="2 3">
    <name type="scientific">Stegastes partitus</name>
    <name type="common">bicolor damselfish</name>
    <dbReference type="NCBI Taxonomy" id="144197"/>
    <lineage>
        <taxon>Eukaryota</taxon>
        <taxon>Metazoa</taxon>
        <taxon>Chordata</taxon>
        <taxon>Craniata</taxon>
        <taxon>Vertebrata</taxon>
        <taxon>Euteleostomi</taxon>
        <taxon>Actinopterygii</taxon>
        <taxon>Neopterygii</taxon>
        <taxon>Teleostei</taxon>
        <taxon>Neoteleostei</taxon>
        <taxon>Acanthomorphata</taxon>
        <taxon>Ovalentaria</taxon>
        <taxon>Pomacentridae</taxon>
        <taxon>Stegastes</taxon>
    </lineage>
</organism>
<reference evidence="3" key="1">
    <citation type="submission" date="2025-08" db="UniProtKB">
        <authorList>
            <consortium name="RefSeq"/>
        </authorList>
    </citation>
    <scope>IDENTIFICATION</scope>
</reference>
<dbReference type="RefSeq" id="XP_008275459.1">
    <property type="nucleotide sequence ID" value="XM_008277237.1"/>
</dbReference>
<keyword evidence="2" id="KW-1185">Reference proteome</keyword>
<dbReference type="GeneID" id="103354017"/>
<dbReference type="Proteomes" id="UP000694891">
    <property type="component" value="Unplaced"/>
</dbReference>
<feature type="compositionally biased region" description="Polar residues" evidence="1">
    <location>
        <begin position="57"/>
        <end position="71"/>
    </location>
</feature>
<dbReference type="AlphaFoldDB" id="A0A9Y4MVX2"/>
<feature type="region of interest" description="Disordered" evidence="1">
    <location>
        <begin position="57"/>
        <end position="78"/>
    </location>
</feature>
<evidence type="ECO:0000313" key="3">
    <source>
        <dbReference type="RefSeq" id="XP_008275459.1"/>
    </source>
</evidence>
<gene>
    <name evidence="3" type="primary">LOC103354017</name>
</gene>
<proteinExistence type="predicted"/>
<feature type="region of interest" description="Disordered" evidence="1">
    <location>
        <begin position="202"/>
        <end position="240"/>
    </location>
</feature>
<protein>
    <submittedName>
        <fullName evidence="3">Uncharacterized protein LOC103354017</fullName>
    </submittedName>
</protein>
<accession>A0A9Y4MVX2</accession>
<sequence length="267" mass="29300">MVLPGHIPTLRGPMRELVVDFVDMIKPVGVQSADDAGVCWQQLCLLYRPAFKLRSVQNSSPDRKQSSSGSTAKPLCQPATPATRNRILSHLPATCPFSSVRPSRRPSSAMALSTNRHLLCSPSTPWFPRRLPLVSTRLPTAVSATPTFFPSLTPLPTPLPASPLSSFGSHQIEYEDFQLGISLINWCMVENEEVVLSPQPVEAEAGATDTVDGNEGITEESDTTPLVQDLQDPGETSRDLDPLSMEVLLPDPERVNNFEFNCEFEFN</sequence>
<evidence type="ECO:0000313" key="2">
    <source>
        <dbReference type="Proteomes" id="UP000694891"/>
    </source>
</evidence>
<evidence type="ECO:0000256" key="1">
    <source>
        <dbReference type="SAM" id="MobiDB-lite"/>
    </source>
</evidence>
<name>A0A9Y4MVX2_9TELE</name>